<reference evidence="8 9" key="1">
    <citation type="submission" date="2019-03" db="EMBL/GenBank/DDBJ databases">
        <title>Genomic Encyclopedia of Type Strains, Phase IV (KMG-IV): sequencing the most valuable type-strain genomes for metagenomic binning, comparative biology and taxonomic classification.</title>
        <authorList>
            <person name="Goeker M."/>
        </authorList>
    </citation>
    <scope>NUCLEOTIDE SEQUENCE [LARGE SCALE GENOMIC DNA]</scope>
    <source>
        <strain evidence="8 9">DSM 29489</strain>
    </source>
</reference>
<evidence type="ECO:0000256" key="3">
    <source>
        <dbReference type="ARBA" id="ARBA00012784"/>
    </source>
</evidence>
<comment type="caution">
    <text evidence="8">The sequence shown here is derived from an EMBL/GenBank/DDBJ whole genome shotgun (WGS) entry which is preliminary data.</text>
</comment>
<evidence type="ECO:0000313" key="9">
    <source>
        <dbReference type="Proteomes" id="UP000295726"/>
    </source>
</evidence>
<sequence>MLSVNGVKRFPKIELHCHLDGSVMHSAVKRIMKGEGDLDQMADKMKVPKKVSDLRTYLACFDYTLPFLQSRENLEIAAYELIREAADENTIYIEVRFAPQFHCREGLSQSEACRAVLKGLELGERDFGVKSRAILCMMRGASEENNLKTVECAKELLHCGAAGLDLAGDEKSYPPGLYKNIFDKAGNLGIPFTVHAGECGSAQNVKTAIEMGACRIGHGVAIAGNPEIKQMCIKNNIVLEMCPVSNLQTKAVDSIRNYPFVEMACENVPVTINTDNRMVSDTCLTKEWELLGGSFQEIDERIMEEAGRTAVEAVFLPSVQKRKLAEEYERKVNLFKKLEQSV</sequence>
<dbReference type="RefSeq" id="WP_132378653.1">
    <property type="nucleotide sequence ID" value="NZ_DAIRMY010000116.1"/>
</dbReference>
<evidence type="ECO:0000256" key="4">
    <source>
        <dbReference type="ARBA" id="ARBA00022723"/>
    </source>
</evidence>
<evidence type="ECO:0000313" key="8">
    <source>
        <dbReference type="EMBL" id="TCS82370.1"/>
    </source>
</evidence>
<keyword evidence="5" id="KW-0378">Hydrolase</keyword>
<dbReference type="OrthoDB" id="9779574at2"/>
<dbReference type="GO" id="GO:0006154">
    <property type="term" value="P:adenosine catabolic process"/>
    <property type="evidence" value="ECO:0007669"/>
    <property type="project" value="TreeGrafter"/>
</dbReference>
<dbReference type="AlphaFoldDB" id="A0A4R3KGK7"/>
<dbReference type="InterPro" id="IPR006330">
    <property type="entry name" value="Ado/ade_deaminase"/>
</dbReference>
<dbReference type="EC" id="3.5.4.4" evidence="3"/>
<dbReference type="NCBIfam" id="TIGR01430">
    <property type="entry name" value="aden_deam"/>
    <property type="match status" value="1"/>
</dbReference>
<dbReference type="GO" id="GO:0043103">
    <property type="term" value="P:hypoxanthine salvage"/>
    <property type="evidence" value="ECO:0007669"/>
    <property type="project" value="TreeGrafter"/>
</dbReference>
<dbReference type="GO" id="GO:0046103">
    <property type="term" value="P:inosine biosynthetic process"/>
    <property type="evidence" value="ECO:0007669"/>
    <property type="project" value="TreeGrafter"/>
</dbReference>
<comment type="cofactor">
    <cofactor evidence="1">
        <name>Zn(2+)</name>
        <dbReference type="ChEBI" id="CHEBI:29105"/>
    </cofactor>
</comment>
<evidence type="ECO:0000256" key="2">
    <source>
        <dbReference type="ARBA" id="ARBA00006676"/>
    </source>
</evidence>
<feature type="domain" description="Adenosine deaminase" evidence="7">
    <location>
        <begin position="11"/>
        <end position="327"/>
    </location>
</feature>
<protein>
    <recommendedName>
        <fullName evidence="3">adenosine deaminase</fullName>
        <ecNumber evidence="3">3.5.4.4</ecNumber>
    </recommendedName>
</protein>
<dbReference type="GO" id="GO:0004000">
    <property type="term" value="F:adenosine deaminase activity"/>
    <property type="evidence" value="ECO:0007669"/>
    <property type="project" value="UniProtKB-ARBA"/>
</dbReference>
<keyword evidence="4" id="KW-0479">Metal-binding</keyword>
<dbReference type="InterPro" id="IPR032466">
    <property type="entry name" value="Metal_Hydrolase"/>
</dbReference>
<proteinExistence type="inferred from homology"/>
<evidence type="ECO:0000256" key="1">
    <source>
        <dbReference type="ARBA" id="ARBA00001947"/>
    </source>
</evidence>
<accession>A0A4R3KGK7</accession>
<name>A0A4R3KGK7_9FIRM</name>
<dbReference type="PANTHER" id="PTHR11409:SF43">
    <property type="entry name" value="ADENOSINE DEAMINASE"/>
    <property type="match status" value="1"/>
</dbReference>
<gene>
    <name evidence="8" type="ORF">EDD59_102239</name>
</gene>
<dbReference type="SUPFAM" id="SSF51556">
    <property type="entry name" value="Metallo-dependent hydrolases"/>
    <property type="match status" value="1"/>
</dbReference>
<dbReference type="PANTHER" id="PTHR11409">
    <property type="entry name" value="ADENOSINE DEAMINASE"/>
    <property type="match status" value="1"/>
</dbReference>
<dbReference type="Gene3D" id="3.20.20.140">
    <property type="entry name" value="Metal-dependent hydrolases"/>
    <property type="match status" value="1"/>
</dbReference>
<organism evidence="8 9">
    <name type="scientific">Muricomes intestini</name>
    <dbReference type="NCBI Taxonomy" id="1796634"/>
    <lineage>
        <taxon>Bacteria</taxon>
        <taxon>Bacillati</taxon>
        <taxon>Bacillota</taxon>
        <taxon>Clostridia</taxon>
        <taxon>Lachnospirales</taxon>
        <taxon>Lachnospiraceae</taxon>
        <taxon>Muricomes</taxon>
    </lineage>
</organism>
<dbReference type="GO" id="GO:0005829">
    <property type="term" value="C:cytosol"/>
    <property type="evidence" value="ECO:0007669"/>
    <property type="project" value="TreeGrafter"/>
</dbReference>
<comment type="similarity">
    <text evidence="2">Belongs to the metallo-dependent hydrolases superfamily. Adenosine and AMP deaminases family.</text>
</comment>
<evidence type="ECO:0000256" key="5">
    <source>
        <dbReference type="ARBA" id="ARBA00022801"/>
    </source>
</evidence>
<dbReference type="Proteomes" id="UP000295726">
    <property type="component" value="Unassembled WGS sequence"/>
</dbReference>
<keyword evidence="9" id="KW-1185">Reference proteome</keyword>
<keyword evidence="6" id="KW-0862">Zinc</keyword>
<evidence type="ECO:0000256" key="6">
    <source>
        <dbReference type="ARBA" id="ARBA00022833"/>
    </source>
</evidence>
<dbReference type="Pfam" id="PF00962">
    <property type="entry name" value="A_deaminase"/>
    <property type="match status" value="1"/>
</dbReference>
<evidence type="ECO:0000259" key="7">
    <source>
        <dbReference type="Pfam" id="PF00962"/>
    </source>
</evidence>
<dbReference type="EMBL" id="SLZZ01000002">
    <property type="protein sequence ID" value="TCS82370.1"/>
    <property type="molecule type" value="Genomic_DNA"/>
</dbReference>
<dbReference type="InterPro" id="IPR001365">
    <property type="entry name" value="A_deaminase_dom"/>
</dbReference>
<dbReference type="GO" id="GO:0046872">
    <property type="term" value="F:metal ion binding"/>
    <property type="evidence" value="ECO:0007669"/>
    <property type="project" value="UniProtKB-KW"/>
</dbReference>